<gene>
    <name evidence="1" type="ORF">IWQ62_005531</name>
</gene>
<organism evidence="1 2">
    <name type="scientific">Dispira parvispora</name>
    <dbReference type="NCBI Taxonomy" id="1520584"/>
    <lineage>
        <taxon>Eukaryota</taxon>
        <taxon>Fungi</taxon>
        <taxon>Fungi incertae sedis</taxon>
        <taxon>Zoopagomycota</taxon>
        <taxon>Kickxellomycotina</taxon>
        <taxon>Dimargaritomycetes</taxon>
        <taxon>Dimargaritales</taxon>
        <taxon>Dimargaritaceae</taxon>
        <taxon>Dispira</taxon>
    </lineage>
</organism>
<name>A0A9W8AJK6_9FUNG</name>
<evidence type="ECO:0000313" key="2">
    <source>
        <dbReference type="Proteomes" id="UP001150925"/>
    </source>
</evidence>
<feature type="non-terminal residue" evidence="1">
    <location>
        <position position="132"/>
    </location>
</feature>
<dbReference type="AlphaFoldDB" id="A0A9W8AJK6"/>
<evidence type="ECO:0000313" key="1">
    <source>
        <dbReference type="EMBL" id="KAJ1955434.1"/>
    </source>
</evidence>
<reference evidence="1" key="1">
    <citation type="submission" date="2022-07" db="EMBL/GenBank/DDBJ databases">
        <title>Phylogenomic reconstructions and comparative analyses of Kickxellomycotina fungi.</title>
        <authorList>
            <person name="Reynolds N.K."/>
            <person name="Stajich J.E."/>
            <person name="Barry K."/>
            <person name="Grigoriev I.V."/>
            <person name="Crous P."/>
            <person name="Smith M.E."/>
        </authorList>
    </citation>
    <scope>NUCLEOTIDE SEQUENCE</scope>
    <source>
        <strain evidence="1">RSA 1196</strain>
    </source>
</reference>
<accession>A0A9W8AJK6</accession>
<keyword evidence="2" id="KW-1185">Reference proteome</keyword>
<proteinExistence type="predicted"/>
<dbReference type="Proteomes" id="UP001150925">
    <property type="component" value="Unassembled WGS sequence"/>
</dbReference>
<dbReference type="EMBL" id="JANBPY010002337">
    <property type="protein sequence ID" value="KAJ1955434.1"/>
    <property type="molecule type" value="Genomic_DNA"/>
</dbReference>
<protein>
    <submittedName>
        <fullName evidence="1">Uncharacterized protein</fullName>
    </submittedName>
</protein>
<comment type="caution">
    <text evidence="1">The sequence shown here is derived from an EMBL/GenBank/DDBJ whole genome shotgun (WGS) entry which is preliminary data.</text>
</comment>
<sequence>ELAHYFEVQLVEGYYAGRYDCRLPCLHWAAALHHYFQSEIDFVSWVWLEVVSGLSLILYFGLQLKLIFWVWVEVVSMLDLNLYFGLREEVDYPTLSLKAGFGVALYSIPGVDGMKEVVGMRVLPKFVVHHRN</sequence>